<evidence type="ECO:0000313" key="4">
    <source>
        <dbReference type="Proteomes" id="UP001560267"/>
    </source>
</evidence>
<gene>
    <name evidence="3" type="ORF">AB6A68_11630</name>
</gene>
<evidence type="ECO:0000259" key="2">
    <source>
        <dbReference type="Pfam" id="PF13476"/>
    </source>
</evidence>
<protein>
    <submittedName>
        <fullName evidence="3">AAA family ATPase</fullName>
    </submittedName>
</protein>
<keyword evidence="1" id="KW-0175">Coiled coil</keyword>
<name>A0ABV3Y4I4_9ACTN</name>
<evidence type="ECO:0000313" key="3">
    <source>
        <dbReference type="EMBL" id="MEX6430476.1"/>
    </source>
</evidence>
<evidence type="ECO:0000256" key="1">
    <source>
        <dbReference type="SAM" id="Coils"/>
    </source>
</evidence>
<feature type="coiled-coil region" evidence="1">
    <location>
        <begin position="399"/>
        <end position="426"/>
    </location>
</feature>
<dbReference type="InterPro" id="IPR038729">
    <property type="entry name" value="Rad50/SbcC_AAA"/>
</dbReference>
<organism evidence="3 4">
    <name type="scientific">Ferrimicrobium acidiphilum</name>
    <dbReference type="NCBI Taxonomy" id="121039"/>
    <lineage>
        <taxon>Bacteria</taxon>
        <taxon>Bacillati</taxon>
        <taxon>Actinomycetota</taxon>
        <taxon>Acidimicrobiia</taxon>
        <taxon>Acidimicrobiales</taxon>
        <taxon>Acidimicrobiaceae</taxon>
        <taxon>Ferrimicrobium</taxon>
    </lineage>
</organism>
<dbReference type="PANTHER" id="PTHR41259">
    <property type="entry name" value="DOUBLE-STRAND BREAK REPAIR RAD50 ATPASE, PUTATIVE-RELATED"/>
    <property type="match status" value="1"/>
</dbReference>
<dbReference type="RefSeq" id="WP_298404414.1">
    <property type="nucleotide sequence ID" value="NZ_JBFSHR010000055.1"/>
</dbReference>
<keyword evidence="4" id="KW-1185">Reference proteome</keyword>
<dbReference type="Proteomes" id="UP001560267">
    <property type="component" value="Unassembled WGS sequence"/>
</dbReference>
<dbReference type="Pfam" id="PF13476">
    <property type="entry name" value="AAA_23"/>
    <property type="match status" value="1"/>
</dbReference>
<feature type="coiled-coil region" evidence="1">
    <location>
        <begin position="202"/>
        <end position="246"/>
    </location>
</feature>
<reference evidence="3 4" key="1">
    <citation type="submission" date="2024-07" db="EMBL/GenBank/DDBJ databases">
        <title>Draft Genome Sequence of Ferrimicrobium acidiphilum Strain YE2023, Isolated from a Pulp of Bioleach Reactor.</title>
        <authorList>
            <person name="Elkina Y.A."/>
            <person name="Bulaeva A.G."/>
            <person name="Beletsky A.V."/>
            <person name="Mardanov A.V."/>
        </authorList>
    </citation>
    <scope>NUCLEOTIDE SEQUENCE [LARGE SCALE GENOMIC DNA]</scope>
    <source>
        <strain evidence="3 4">YE2023</strain>
    </source>
</reference>
<accession>A0ABV3Y4I4</accession>
<feature type="coiled-coil region" evidence="1">
    <location>
        <begin position="630"/>
        <end position="697"/>
    </location>
</feature>
<comment type="caution">
    <text evidence="3">The sequence shown here is derived from an EMBL/GenBank/DDBJ whole genome shotgun (WGS) entry which is preliminary data.</text>
</comment>
<dbReference type="Gene3D" id="3.40.50.300">
    <property type="entry name" value="P-loop containing nucleotide triphosphate hydrolases"/>
    <property type="match status" value="2"/>
</dbReference>
<feature type="domain" description="Rad50/SbcC-type AAA" evidence="2">
    <location>
        <begin position="6"/>
        <end position="93"/>
    </location>
</feature>
<feature type="coiled-coil region" evidence="1">
    <location>
        <begin position="273"/>
        <end position="338"/>
    </location>
</feature>
<dbReference type="EMBL" id="JBFSHR010000055">
    <property type="protein sequence ID" value="MEX6430476.1"/>
    <property type="molecule type" value="Genomic_DNA"/>
</dbReference>
<dbReference type="SUPFAM" id="SSF52540">
    <property type="entry name" value="P-loop containing nucleoside triphosphate hydrolases"/>
    <property type="match status" value="2"/>
</dbReference>
<dbReference type="InterPro" id="IPR027417">
    <property type="entry name" value="P-loop_NTPase"/>
</dbReference>
<dbReference type="PANTHER" id="PTHR41259:SF1">
    <property type="entry name" value="DOUBLE-STRAND BREAK REPAIR RAD50 ATPASE, PUTATIVE-RELATED"/>
    <property type="match status" value="1"/>
</dbReference>
<proteinExistence type="predicted"/>
<sequence length="881" mass="98723">MQLRTVRLERVRRFNGLLELDDLREGINLIYGPNETGKSTIQMAIAAAFLEKYSSQAPQQELAPRDQPDARPRVQVTFVHDGETYELTKEFFRRGGTCVLRQGSTTFTGEEAVARLVGLFRFEAPSSRLISEAQLGLPGVFWVPQGGALGVEAALDHARVHFIREIGDEIGSARETAADALVERLRRIRTEVVTPTGRGGPLAQARRDLDRCEVAVAQQEELQRNSKLLRDRLAQIQAELTDLEAQGVEAALGAEIEVIGQRHVELRAMLAARERMLGERASLDERIADANQRLSSLTEEIERLRQFEAEAVTIEGTLAEREAELERHRSALVSLQAQDDRLGLRQAFMRLEREHQASIEQLAAVVERENDVRARQRTSLEIREQIEHLSEQLQAVVVAEESADQLAELEARCVDLRARLQAVSTKVAVEIVEAGRLYLDGKAQLDSASLLLEEEMLLEVPGIARISLVPQQRAAALRLELDAAEADLADRLRATGAKDVGELRRREQERHDLASSLDGRRRELAQLLGDADPAVELADLERRREVQAQRCEAIAQERAVLAESFGHSSDEVNLSPEAIDQLHGMIGFHTTTINRLEDEVRASREERLVKTEAIRWLMDSVDQRGGADGVERLRDRLDQLTQERERVDQDLAALDGRIGTEDLASLEERSVELHQRMEHHKDRIRRYREERGELIGQIRGDPFSEEELAGVVLARDRARTLVAALEERSEALATLIEVAEGIIADVQADLTAPLRDRLISYANHLFLAASVELDAAFKPRNLLRDGVVEPVSQLSFGTREQMALLTRLGVADLMAERGVPVFLMLDDAILNADGVRLTRLKTILTMAARRYQILIFTCRPELFSDLEPSRTIDLAATIQRS</sequence>